<comment type="caution">
    <text evidence="2">The sequence shown here is derived from an EMBL/GenBank/DDBJ whole genome shotgun (WGS) entry which is preliminary data.</text>
</comment>
<feature type="compositionally biased region" description="Basic and acidic residues" evidence="1">
    <location>
        <begin position="75"/>
        <end position="129"/>
    </location>
</feature>
<organism evidence="2 3">
    <name type="scientific">Rhizoctonia solani</name>
    <dbReference type="NCBI Taxonomy" id="456999"/>
    <lineage>
        <taxon>Eukaryota</taxon>
        <taxon>Fungi</taxon>
        <taxon>Dikarya</taxon>
        <taxon>Basidiomycota</taxon>
        <taxon>Agaricomycotina</taxon>
        <taxon>Agaricomycetes</taxon>
        <taxon>Cantharellales</taxon>
        <taxon>Ceratobasidiaceae</taxon>
        <taxon>Rhizoctonia</taxon>
    </lineage>
</organism>
<dbReference type="Proteomes" id="UP000614334">
    <property type="component" value="Unassembled WGS sequence"/>
</dbReference>
<sequence length="129" mass="14533">MGPKSEEANWRMQIAFSVHPFTCHQQSSKQDAWDSHLEQHPARLEAELEESIVDKFNIAKNMLEGLEDTIPAFDKNFEPVEQPAKEGKHGKDNKSSEDDEDNKGSEDGKENKGSKNGKDSKDGECPRHP</sequence>
<name>A0A8H7M3Q4_9AGAM</name>
<evidence type="ECO:0000313" key="3">
    <source>
        <dbReference type="Proteomes" id="UP000614334"/>
    </source>
</evidence>
<gene>
    <name evidence="2" type="ORF">RHS01_08993</name>
</gene>
<accession>A0A8H7M3Q4</accession>
<feature type="region of interest" description="Disordered" evidence="1">
    <location>
        <begin position="73"/>
        <end position="129"/>
    </location>
</feature>
<dbReference type="EMBL" id="JACYCF010000019">
    <property type="protein sequence ID" value="KAF8750668.1"/>
    <property type="molecule type" value="Genomic_DNA"/>
</dbReference>
<protein>
    <submittedName>
        <fullName evidence="2">Uncharacterized protein</fullName>
    </submittedName>
</protein>
<proteinExistence type="predicted"/>
<evidence type="ECO:0000256" key="1">
    <source>
        <dbReference type="SAM" id="MobiDB-lite"/>
    </source>
</evidence>
<evidence type="ECO:0000313" key="2">
    <source>
        <dbReference type="EMBL" id="KAF8750668.1"/>
    </source>
</evidence>
<dbReference type="AlphaFoldDB" id="A0A8H7M3Q4"/>
<reference evidence="2" key="1">
    <citation type="submission" date="2020-09" db="EMBL/GenBank/DDBJ databases">
        <title>Comparative genome analyses of four rice-infecting Rhizoctonia solani isolates reveal extensive enrichment of homogalacturonan modification genes.</title>
        <authorList>
            <person name="Lee D.-Y."/>
            <person name="Jeon J."/>
            <person name="Kim K.-T."/>
            <person name="Cheong K."/>
            <person name="Song H."/>
            <person name="Choi G."/>
            <person name="Ko J."/>
            <person name="Opiyo S.O."/>
            <person name="Zuo S."/>
            <person name="Madhav S."/>
            <person name="Lee Y.-H."/>
            <person name="Wang G.-L."/>
        </authorList>
    </citation>
    <scope>NUCLEOTIDE SEQUENCE</scope>
    <source>
        <strain evidence="2">AG1-IA B2</strain>
    </source>
</reference>